<evidence type="ECO:0000256" key="2">
    <source>
        <dbReference type="ARBA" id="ARBA00012438"/>
    </source>
</evidence>
<evidence type="ECO:0000259" key="7">
    <source>
        <dbReference type="SMART" id="SM00387"/>
    </source>
</evidence>
<dbReference type="InterPro" id="IPR036890">
    <property type="entry name" value="HATPase_C_sf"/>
</dbReference>
<feature type="domain" description="Histidine kinase/HSP90-like ATPase" evidence="7">
    <location>
        <begin position="890"/>
        <end position="987"/>
    </location>
</feature>
<dbReference type="InterPro" id="IPR013783">
    <property type="entry name" value="Ig-like_fold"/>
</dbReference>
<dbReference type="PANTHER" id="PTHR24421">
    <property type="entry name" value="NITRATE/NITRITE SENSOR PROTEIN NARX-RELATED"/>
    <property type="match status" value="1"/>
</dbReference>
<dbReference type="CDD" id="cd16917">
    <property type="entry name" value="HATPase_UhpB-NarQ-NarX-like"/>
    <property type="match status" value="1"/>
</dbReference>
<evidence type="ECO:0000313" key="9">
    <source>
        <dbReference type="Proteomes" id="UP000663929"/>
    </source>
</evidence>
<dbReference type="Gene3D" id="2.60.40.10">
    <property type="entry name" value="Immunoglobulins"/>
    <property type="match status" value="1"/>
</dbReference>
<dbReference type="InterPro" id="IPR015943">
    <property type="entry name" value="WD40/YVTN_repeat-like_dom_sf"/>
</dbReference>
<gene>
    <name evidence="8" type="ORF">J3U87_05080</name>
</gene>
<dbReference type="Pfam" id="PF07494">
    <property type="entry name" value="Reg_prop"/>
    <property type="match status" value="2"/>
</dbReference>
<evidence type="ECO:0000256" key="1">
    <source>
        <dbReference type="ARBA" id="ARBA00000085"/>
    </source>
</evidence>
<keyword evidence="3" id="KW-0808">Transferase</keyword>
<dbReference type="InterPro" id="IPR050482">
    <property type="entry name" value="Sensor_HK_TwoCompSys"/>
</dbReference>
<dbReference type="SUPFAM" id="SSF55874">
    <property type="entry name" value="ATPase domain of HSP90 chaperone/DNA topoisomerase II/histidine kinase"/>
    <property type="match status" value="1"/>
</dbReference>
<dbReference type="Pfam" id="PF02518">
    <property type="entry name" value="HATPase_c"/>
    <property type="match status" value="1"/>
</dbReference>
<dbReference type="InterPro" id="IPR011047">
    <property type="entry name" value="Quinoprotein_ADH-like_sf"/>
</dbReference>
<dbReference type="EMBL" id="CP071793">
    <property type="protein sequence ID" value="QTD51824.1"/>
    <property type="molecule type" value="Genomic_DNA"/>
</dbReference>
<keyword evidence="4" id="KW-0418">Kinase</keyword>
<keyword evidence="9" id="KW-1185">Reference proteome</keyword>
<dbReference type="SMART" id="SM00387">
    <property type="entry name" value="HATPase_c"/>
    <property type="match status" value="1"/>
</dbReference>
<evidence type="ECO:0000313" key="8">
    <source>
        <dbReference type="EMBL" id="QTD51824.1"/>
    </source>
</evidence>
<proteinExistence type="predicted"/>
<dbReference type="SUPFAM" id="SSF50998">
    <property type="entry name" value="Quinoprotein alcohol dehydrogenase-like"/>
    <property type="match status" value="1"/>
</dbReference>
<evidence type="ECO:0000256" key="3">
    <source>
        <dbReference type="ARBA" id="ARBA00022679"/>
    </source>
</evidence>
<dbReference type="AlphaFoldDB" id="A0A8A4TRM2"/>
<dbReference type="InterPro" id="IPR011110">
    <property type="entry name" value="Reg_prop"/>
</dbReference>
<dbReference type="Proteomes" id="UP000663929">
    <property type="component" value="Chromosome"/>
</dbReference>
<dbReference type="KEGG" id="scor:J3U87_05080"/>
<dbReference type="EC" id="2.7.13.3" evidence="2"/>
<dbReference type="Gene3D" id="3.30.565.10">
    <property type="entry name" value="Histidine kinase-like ATPase, C-terminal domain"/>
    <property type="match status" value="1"/>
</dbReference>
<dbReference type="InterPro" id="IPR003594">
    <property type="entry name" value="HATPase_dom"/>
</dbReference>
<dbReference type="GO" id="GO:0004673">
    <property type="term" value="F:protein histidine kinase activity"/>
    <property type="evidence" value="ECO:0007669"/>
    <property type="project" value="UniProtKB-EC"/>
</dbReference>
<name>A0A8A4TRM2_SULCO</name>
<sequence>MPLLLFSAAPVPLHDQPVTFEHLGTSSDRFPDDRIHVVLRDVYGLVWLGTERGLIRFDGHRARWYRHDPTDDGSIAPGSVTALAEDGQGTFWVGTAGGLARMDRKTGRFETFSLPGSDHVWSLAVGGDRLWIGTSDGLFSWSDRVHTTADMNGIGVTELAVDSRGRLWAGTDRKGLFVQGRDGSLRHHPAFDEEASIGSLFAGPDQVWAGSLGGVIVALGNEEFTRFAAPGAVTSLAVDGKRRLWVGTKTGLWRREEGTFERITGEGPGRLRGETVFRVHADRANLLWVATDHGGLALLDMNKERFRFFDFAGKEVRTLFFDEALWLGTKYGGLARMDPAGGAPEWFLPDETIRDIHRRSRADRLWVATDRGLVAFDEANEPRTWFAGERIWRVTGERDLWLGTDDGAVRFDPEGDRFQRYPAGEGTGHLSAPIVTSIVADHEVWLGTYGGGLNRIDPNGEVHRYGKDDSGLHAEDLLHVMRSRDGALWIGTQSGGLHRFDAERDHWTGWSTRDGFPDNSVSAIVEDGRGVIWAATGSGLVRLLPGDSSYQTYRHADGVLLGAAVPGATLVHEPSGFLYFGGTSGLIAFDPDMQEPETRLLFTGIAVGGREIRHLALPGDIVPLLQGDNSFSLSYTLADPRAPERQTFAFRRHGIDREWMPGNDMRSVAYTRYLSMSGDAALTVRARDARGREREAEITVSIPPPLWLQWSPLWGLLLALALVWSIHGVISRRETRRRLALEEKARIAEQERGLALDRAELAEQRNALAERARQRQEEHARIVQEHLEQVSTEIAGELHDGPLGALTGVIYRLRGWVEAPDPVTLDDITQRQLPDICADLRGFCGDLLLPSFRYGLIAELDAYCDLIADQHPDLDIQRQFQAEAEPDALETRAGLYRIFRTLLRNVGKHAEARTVRVALYRERDLVMAVEDDGIGFEVPASWDTFKRERHYGLYMAAAFAKTVGATMAVRSRPGEGTKIDVIVSGEDKA</sequence>
<keyword evidence="6" id="KW-0175">Coiled coil</keyword>
<evidence type="ECO:0000256" key="5">
    <source>
        <dbReference type="ARBA" id="ARBA00023012"/>
    </source>
</evidence>
<accession>A0A8A4TRM2</accession>
<evidence type="ECO:0000256" key="6">
    <source>
        <dbReference type="SAM" id="Coils"/>
    </source>
</evidence>
<protein>
    <recommendedName>
        <fullName evidence="2">histidine kinase</fullName>
        <ecNumber evidence="2">2.7.13.3</ecNumber>
    </recommendedName>
</protein>
<dbReference type="Gene3D" id="2.130.10.10">
    <property type="entry name" value="YVTN repeat-like/Quinoprotein amine dehydrogenase"/>
    <property type="match status" value="3"/>
</dbReference>
<organism evidence="8 9">
    <name type="scientific">Sulfidibacter corallicola</name>
    <dbReference type="NCBI Taxonomy" id="2818388"/>
    <lineage>
        <taxon>Bacteria</taxon>
        <taxon>Pseudomonadati</taxon>
        <taxon>Acidobacteriota</taxon>
        <taxon>Holophagae</taxon>
        <taxon>Acanthopleuribacterales</taxon>
        <taxon>Acanthopleuribacteraceae</taxon>
        <taxon>Sulfidibacter</taxon>
    </lineage>
</organism>
<comment type="catalytic activity">
    <reaction evidence="1">
        <text>ATP + protein L-histidine = ADP + protein N-phospho-L-histidine.</text>
        <dbReference type="EC" id="2.7.13.3"/>
    </reaction>
</comment>
<feature type="coiled-coil region" evidence="6">
    <location>
        <begin position="731"/>
        <end position="779"/>
    </location>
</feature>
<dbReference type="GO" id="GO:0000160">
    <property type="term" value="P:phosphorelay signal transduction system"/>
    <property type="evidence" value="ECO:0007669"/>
    <property type="project" value="UniProtKB-KW"/>
</dbReference>
<keyword evidence="5" id="KW-0902">Two-component regulatory system</keyword>
<dbReference type="RefSeq" id="WP_237381944.1">
    <property type="nucleotide sequence ID" value="NZ_CP071793.1"/>
</dbReference>
<reference evidence="8" key="1">
    <citation type="submission" date="2021-03" db="EMBL/GenBank/DDBJ databases">
        <title>Acanthopleuribacteraceae sp. M133.</title>
        <authorList>
            <person name="Wang G."/>
        </authorList>
    </citation>
    <scope>NUCLEOTIDE SEQUENCE</scope>
    <source>
        <strain evidence="8">M133</strain>
    </source>
</reference>
<dbReference type="SUPFAM" id="SSF101898">
    <property type="entry name" value="NHL repeat"/>
    <property type="match status" value="1"/>
</dbReference>
<evidence type="ECO:0000256" key="4">
    <source>
        <dbReference type="ARBA" id="ARBA00022777"/>
    </source>
</evidence>
<dbReference type="PANTHER" id="PTHR24421:SF10">
    <property type="entry name" value="NITRATE_NITRITE SENSOR PROTEIN NARQ"/>
    <property type="match status" value="1"/>
</dbReference>